<dbReference type="Gene3D" id="3.90.1170.50">
    <property type="entry name" value="Aldehyde oxidase/xanthine dehydrogenase, a/b hammerhead"/>
    <property type="match status" value="1"/>
</dbReference>
<feature type="domain" description="Aldehyde oxidase/xanthine dehydrogenase a/b hammerhead" evidence="3">
    <location>
        <begin position="25"/>
        <end position="145"/>
    </location>
</feature>
<organism evidence="4 5">
    <name type="scientific">Falsiroseomonas stagni DSM 19981</name>
    <dbReference type="NCBI Taxonomy" id="1123062"/>
    <lineage>
        <taxon>Bacteria</taxon>
        <taxon>Pseudomonadati</taxon>
        <taxon>Pseudomonadota</taxon>
        <taxon>Alphaproteobacteria</taxon>
        <taxon>Acetobacterales</taxon>
        <taxon>Roseomonadaceae</taxon>
        <taxon>Falsiroseomonas</taxon>
    </lineage>
</organism>
<dbReference type="InterPro" id="IPR016208">
    <property type="entry name" value="Ald_Oxase/xanthine_DH-like"/>
</dbReference>
<dbReference type="OrthoDB" id="7374166at2"/>
<dbReference type="InterPro" id="IPR037165">
    <property type="entry name" value="AldOxase/xan_DH_Mopterin-bd_sf"/>
</dbReference>
<evidence type="ECO:0000259" key="3">
    <source>
        <dbReference type="SMART" id="SM01008"/>
    </source>
</evidence>
<dbReference type="PANTHER" id="PTHR11908">
    <property type="entry name" value="XANTHINE DEHYDROGENASE"/>
    <property type="match status" value="1"/>
</dbReference>
<dbReference type="InterPro" id="IPR046867">
    <property type="entry name" value="AldOxase/xan_DH_MoCoBD2"/>
</dbReference>
<dbReference type="InterPro" id="IPR036856">
    <property type="entry name" value="Ald_Oxase/Xan_DH_a/b_sf"/>
</dbReference>
<dbReference type="PANTHER" id="PTHR11908:SF132">
    <property type="entry name" value="ALDEHYDE OXIDASE 1-RELATED"/>
    <property type="match status" value="1"/>
</dbReference>
<dbReference type="InterPro" id="IPR008274">
    <property type="entry name" value="AldOxase/xan_DH_MoCoBD1"/>
</dbReference>
<evidence type="ECO:0000313" key="4">
    <source>
        <dbReference type="EMBL" id="SFK38115.1"/>
    </source>
</evidence>
<dbReference type="EMBL" id="FOSQ01000002">
    <property type="protein sequence ID" value="SFK38115.1"/>
    <property type="molecule type" value="Genomic_DNA"/>
</dbReference>
<dbReference type="SMART" id="SM01008">
    <property type="entry name" value="Ald_Xan_dh_C"/>
    <property type="match status" value="1"/>
</dbReference>
<dbReference type="AlphaFoldDB" id="A0A1I3Z241"/>
<dbReference type="Pfam" id="PF20256">
    <property type="entry name" value="MoCoBD_2"/>
    <property type="match status" value="1"/>
</dbReference>
<name>A0A1I3Z241_9PROT</name>
<dbReference type="Pfam" id="PF01315">
    <property type="entry name" value="Ald_Xan_dh_C"/>
    <property type="match status" value="1"/>
</dbReference>
<dbReference type="RefSeq" id="WP_092957815.1">
    <property type="nucleotide sequence ID" value="NZ_FOSQ01000002.1"/>
</dbReference>
<keyword evidence="2" id="KW-0560">Oxidoreductase</keyword>
<keyword evidence="5" id="KW-1185">Reference proteome</keyword>
<accession>A0A1I3Z241</accession>
<dbReference type="GO" id="GO:0005506">
    <property type="term" value="F:iron ion binding"/>
    <property type="evidence" value="ECO:0007669"/>
    <property type="project" value="InterPro"/>
</dbReference>
<gene>
    <name evidence="4" type="ORF">SAMN02745775_10273</name>
</gene>
<protein>
    <submittedName>
        <fullName evidence="4">Carbon-monoxide dehydrogenase large subunit</fullName>
    </submittedName>
</protein>
<evidence type="ECO:0000256" key="1">
    <source>
        <dbReference type="ARBA" id="ARBA00022505"/>
    </source>
</evidence>
<dbReference type="InterPro" id="IPR000674">
    <property type="entry name" value="Ald_Oxase/Xan_DH_a/b"/>
</dbReference>
<evidence type="ECO:0000313" key="5">
    <source>
        <dbReference type="Proteomes" id="UP000199473"/>
    </source>
</evidence>
<evidence type="ECO:0000256" key="2">
    <source>
        <dbReference type="ARBA" id="ARBA00023002"/>
    </source>
</evidence>
<dbReference type="GO" id="GO:0016491">
    <property type="term" value="F:oxidoreductase activity"/>
    <property type="evidence" value="ECO:0007669"/>
    <property type="project" value="UniProtKB-KW"/>
</dbReference>
<sequence length="779" mass="81762">MQQNASNPNGIGQPIRRFEDARLLRGQGRYTDDLRAPDAAHAVFLRSPHAHARILAIDVTPALSLPGVIAVLTGADAVADGIGTLPCAVPRQRPDGSPMPRPPYRPLAVGAAKHVGDPVALIVAETKQQARDAAEAVLVEWEVLPAVTSATAALAEGAPLIWPDLCPDNIGFGFSQGDAAAVGAAFARAAHRVALDFRISRVSANPMEPRAAIAEWDEAEGRWTLRNGTQGPHNLRDTLAPVLGAGSSALRVVANDMGGAFGLRSHPTQEQAALLWAARRLNRPLRWVADRSEALQSDAHARDNDSTVELALDAEGNFLALRIRTVANLGAYLALLTPHSSTNNLGGLAGVYRTPAIHAEVLGAFTNTQPTAPYRGAGRPEATYAIERVIDMAALHLGQDRAALRWKNLIQPTELPFRTGLVFTYDSGDFPRGMTMALEAADVAGFPARRAEAASRGMKLGLGIANAIEISAGPAKTPGEEGVEIRFGSDGHCTLLLGGHSHGQGHETAFRQMAATMLGLDPLKVRVAFGDTDALPHGRGTFGSRSIIAGGTAMTLASRRIIDRGRHIAGLMLEAAGADIDFADGRFTVAGTDRAVTIEQVARAAHVPGGLPQGEEKGLHATAIVAPQDATFPNGCHLCEAEVDPETGAVAITRYTVVDDVGTVVNPLLLKGQIQGGVAQGLGQALMEEAVFDAETGQLLAASFMDYAMPRAVDMPFVAVQSNPQPTPMNPLGAKGAGEAGTVGALPAIISAICDAIGVAHLDMPATPERIWRALQQDR</sequence>
<proteinExistence type="predicted"/>
<dbReference type="Proteomes" id="UP000199473">
    <property type="component" value="Unassembled WGS sequence"/>
</dbReference>
<dbReference type="Gene3D" id="3.30.365.10">
    <property type="entry name" value="Aldehyde oxidase/xanthine dehydrogenase, molybdopterin binding domain"/>
    <property type="match status" value="4"/>
</dbReference>
<dbReference type="STRING" id="1123062.SAMN02745775_10273"/>
<reference evidence="4 5" key="1">
    <citation type="submission" date="2016-10" db="EMBL/GenBank/DDBJ databases">
        <authorList>
            <person name="de Groot N.N."/>
        </authorList>
    </citation>
    <scope>NUCLEOTIDE SEQUENCE [LARGE SCALE GENOMIC DNA]</scope>
    <source>
        <strain evidence="4 5">DSM 19981</strain>
    </source>
</reference>
<dbReference type="Pfam" id="PF02738">
    <property type="entry name" value="MoCoBD_1"/>
    <property type="match status" value="1"/>
</dbReference>
<dbReference type="SUPFAM" id="SSF56003">
    <property type="entry name" value="Molybdenum cofactor-binding domain"/>
    <property type="match status" value="1"/>
</dbReference>
<keyword evidence="1" id="KW-0500">Molybdenum</keyword>
<dbReference type="SUPFAM" id="SSF54665">
    <property type="entry name" value="CO dehydrogenase molybdoprotein N-domain-like"/>
    <property type="match status" value="1"/>
</dbReference>